<evidence type="ECO:0000313" key="1">
    <source>
        <dbReference type="EMBL" id="PLR27573.1"/>
    </source>
</evidence>
<keyword evidence="2" id="KW-1185">Reference proteome</keyword>
<organism evidence="1 2">
    <name type="scientific">Caulobacter zeae</name>
    <dbReference type="NCBI Taxonomy" id="2055137"/>
    <lineage>
        <taxon>Bacteria</taxon>
        <taxon>Pseudomonadati</taxon>
        <taxon>Pseudomonadota</taxon>
        <taxon>Alphaproteobacteria</taxon>
        <taxon>Caulobacterales</taxon>
        <taxon>Caulobacteraceae</taxon>
        <taxon>Caulobacter</taxon>
    </lineage>
</organism>
<comment type="caution">
    <text evidence="1">The sequence shown here is derived from an EMBL/GenBank/DDBJ whole genome shotgun (WGS) entry which is preliminary data.</text>
</comment>
<accession>A0A2N5DND9</accession>
<dbReference type="RefSeq" id="WP_101717372.1">
    <property type="nucleotide sequence ID" value="NZ_PJRS01000013.1"/>
</dbReference>
<name>A0A2N5DND9_9CAUL</name>
<evidence type="ECO:0008006" key="3">
    <source>
        <dbReference type="Google" id="ProtNLM"/>
    </source>
</evidence>
<dbReference type="Pfam" id="PF20084">
    <property type="entry name" value="TrbK"/>
    <property type="match status" value="1"/>
</dbReference>
<reference evidence="1 2" key="1">
    <citation type="submission" date="2017-12" db="EMBL/GenBank/DDBJ databases">
        <title>The genome sequence of Caulobacter sp. 410.</title>
        <authorList>
            <person name="Gao J."/>
            <person name="Mao X."/>
            <person name="Sun J."/>
        </authorList>
    </citation>
    <scope>NUCLEOTIDE SEQUENCE [LARGE SCALE GENOMIC DNA]</scope>
    <source>
        <strain evidence="1 2">410</strain>
    </source>
</reference>
<dbReference type="Proteomes" id="UP000234479">
    <property type="component" value="Unassembled WGS sequence"/>
</dbReference>
<dbReference type="EMBL" id="PJRS01000013">
    <property type="protein sequence ID" value="PLR27573.1"/>
    <property type="molecule type" value="Genomic_DNA"/>
</dbReference>
<dbReference type="NCBIfam" id="TIGR04360">
    <property type="entry name" value="other_trbK"/>
    <property type="match status" value="1"/>
</dbReference>
<gene>
    <name evidence="1" type="ORF">SGCZBJ_07305</name>
</gene>
<protein>
    <recommendedName>
        <fullName evidence="3">Conjugal transfer protein TrbK</fullName>
    </recommendedName>
</protein>
<sequence>MRWAIGLSLGAWILVGAVVVAVRGRDEPPAASRLASVPADGSGELARCRDSGEAAKDAACRQAWANARARFFGGGRS</sequence>
<dbReference type="InterPro" id="IPR027587">
    <property type="entry name" value="TrbK"/>
</dbReference>
<proteinExistence type="predicted"/>
<evidence type="ECO:0000313" key="2">
    <source>
        <dbReference type="Proteomes" id="UP000234479"/>
    </source>
</evidence>
<dbReference type="AlphaFoldDB" id="A0A2N5DND9"/>